<evidence type="ECO:0000256" key="1">
    <source>
        <dbReference type="ARBA" id="ARBA00012528"/>
    </source>
</evidence>
<dbReference type="SMART" id="SM00028">
    <property type="entry name" value="TPR"/>
    <property type="match status" value="4"/>
</dbReference>
<dbReference type="InterPro" id="IPR011990">
    <property type="entry name" value="TPR-like_helical_dom_sf"/>
</dbReference>
<proteinExistence type="predicted"/>
<dbReference type="EC" id="2.7.7.65" evidence="1"/>
<sequence length="633" mass="72085">MSKNKTMFSALKSIVFTCTFILPITLTHLVYANNSASYAEFESQIKELEKTAPQQVPALLDELKDDIEQYSLSDQIKYYLLSADFFNNRGNFTTANTLANKGLELAKQQMSPSAIISELLYSRGFALENLGDSKSAMRDYQRGTQLAESLNHKVYTAYGYINIGAMKYLARQYQESLQTLNKARNIAEQADDSELLGYLYSELGILHSYINDVEASLDFYEMSFNNYVKAGQTVFASNARLNTASALMELNRYDEAIIVLKDVLGKYENEMSQRLAYYFYTRLATCYSELEEPNYELAYQYLMTAGKYIQGTDAHDVPVFYLLERGELLHQLDRHVEVDEVLAQASEMIPSMSNVNQLYSNTHFYSLKARSLYKQEQFEDALANRKVLHQLLLDRYEKEQQDEVDEMRMRFESEQADVVEQILQEQKAINNIALEKAKTLSQFHWRVALGTCVIALLVAWGFIKLVRKQEVLKHASVTDPLTGVANRYQLLREADKLIDTNTPFSILILDIDHFKVVNDTLGHSVGDKVIKKVAQLGGDSMRQKDTFVRLGGEEFVVLLPSVNLKQAQETAERLRILVSQFPWQDKLNTPPITISLGVADSTVVESNVIEEILKVADEKLYEAKSLGRNRVCS</sequence>
<dbReference type="SUPFAM" id="SSF55073">
    <property type="entry name" value="Nucleotide cyclase"/>
    <property type="match status" value="1"/>
</dbReference>
<dbReference type="InterPro" id="IPR019734">
    <property type="entry name" value="TPR_rpt"/>
</dbReference>
<comment type="catalytic activity">
    <reaction evidence="2">
        <text>2 GTP = 3',3'-c-di-GMP + 2 diphosphate</text>
        <dbReference type="Rhea" id="RHEA:24898"/>
        <dbReference type="ChEBI" id="CHEBI:33019"/>
        <dbReference type="ChEBI" id="CHEBI:37565"/>
        <dbReference type="ChEBI" id="CHEBI:58805"/>
        <dbReference type="EC" id="2.7.7.65"/>
    </reaction>
</comment>
<dbReference type="Gene3D" id="3.30.70.270">
    <property type="match status" value="1"/>
</dbReference>
<protein>
    <recommendedName>
        <fullName evidence="1">diguanylate cyclase</fullName>
        <ecNumber evidence="1">2.7.7.65</ecNumber>
    </recommendedName>
</protein>
<dbReference type="Proteomes" id="UP001157133">
    <property type="component" value="Unassembled WGS sequence"/>
</dbReference>
<dbReference type="RefSeq" id="WP_284208685.1">
    <property type="nucleotide sequence ID" value="NZ_BSSU01000014.1"/>
</dbReference>
<accession>A0ABQ6H934</accession>
<organism evidence="4 5">
    <name type="scientific">Thalassotalea eurytherma</name>
    <dbReference type="NCBI Taxonomy" id="1144278"/>
    <lineage>
        <taxon>Bacteria</taxon>
        <taxon>Pseudomonadati</taxon>
        <taxon>Pseudomonadota</taxon>
        <taxon>Gammaproteobacteria</taxon>
        <taxon>Alteromonadales</taxon>
        <taxon>Colwelliaceae</taxon>
        <taxon>Thalassotalea</taxon>
    </lineage>
</organism>
<feature type="domain" description="GGDEF" evidence="3">
    <location>
        <begin position="502"/>
        <end position="633"/>
    </location>
</feature>
<dbReference type="PANTHER" id="PTHR45138">
    <property type="entry name" value="REGULATORY COMPONENTS OF SENSORY TRANSDUCTION SYSTEM"/>
    <property type="match status" value="1"/>
</dbReference>
<dbReference type="Pfam" id="PF13424">
    <property type="entry name" value="TPR_12"/>
    <property type="match status" value="1"/>
</dbReference>
<dbReference type="CDD" id="cd01949">
    <property type="entry name" value="GGDEF"/>
    <property type="match status" value="1"/>
</dbReference>
<gene>
    <name evidence="4" type="ORF">theurythT_27270</name>
</gene>
<dbReference type="InterPro" id="IPR000160">
    <property type="entry name" value="GGDEF_dom"/>
</dbReference>
<reference evidence="4 5" key="1">
    <citation type="submission" date="2023-03" db="EMBL/GenBank/DDBJ databases">
        <title>Draft genome sequence of Thalassotalea eurytherma JCM 18482T.</title>
        <authorList>
            <person name="Sawabe T."/>
        </authorList>
    </citation>
    <scope>NUCLEOTIDE SEQUENCE [LARGE SCALE GENOMIC DNA]</scope>
    <source>
        <strain evidence="4 5">JCM 18482</strain>
    </source>
</reference>
<dbReference type="NCBIfam" id="TIGR00254">
    <property type="entry name" value="GGDEF"/>
    <property type="match status" value="1"/>
</dbReference>
<dbReference type="Pfam" id="PF00990">
    <property type="entry name" value="GGDEF"/>
    <property type="match status" value="1"/>
</dbReference>
<dbReference type="PANTHER" id="PTHR45138:SF9">
    <property type="entry name" value="DIGUANYLATE CYCLASE DGCM-RELATED"/>
    <property type="match status" value="1"/>
</dbReference>
<dbReference type="PROSITE" id="PS50887">
    <property type="entry name" value="GGDEF"/>
    <property type="match status" value="1"/>
</dbReference>
<comment type="caution">
    <text evidence="4">The sequence shown here is derived from an EMBL/GenBank/DDBJ whole genome shotgun (WGS) entry which is preliminary data.</text>
</comment>
<dbReference type="SMART" id="SM00267">
    <property type="entry name" value="GGDEF"/>
    <property type="match status" value="1"/>
</dbReference>
<evidence type="ECO:0000313" key="4">
    <source>
        <dbReference type="EMBL" id="GLX83275.1"/>
    </source>
</evidence>
<evidence type="ECO:0000313" key="5">
    <source>
        <dbReference type="Proteomes" id="UP001157133"/>
    </source>
</evidence>
<dbReference type="Gene3D" id="1.25.40.10">
    <property type="entry name" value="Tetratricopeptide repeat domain"/>
    <property type="match status" value="3"/>
</dbReference>
<evidence type="ECO:0000256" key="2">
    <source>
        <dbReference type="ARBA" id="ARBA00034247"/>
    </source>
</evidence>
<dbReference type="InterPro" id="IPR043128">
    <property type="entry name" value="Rev_trsase/Diguanyl_cyclase"/>
</dbReference>
<keyword evidence="5" id="KW-1185">Reference proteome</keyword>
<dbReference type="InterPro" id="IPR029787">
    <property type="entry name" value="Nucleotide_cyclase"/>
</dbReference>
<dbReference type="SUPFAM" id="SSF48452">
    <property type="entry name" value="TPR-like"/>
    <property type="match status" value="2"/>
</dbReference>
<name>A0ABQ6H934_9GAMM</name>
<evidence type="ECO:0000259" key="3">
    <source>
        <dbReference type="PROSITE" id="PS50887"/>
    </source>
</evidence>
<dbReference type="InterPro" id="IPR050469">
    <property type="entry name" value="Diguanylate_Cyclase"/>
</dbReference>
<dbReference type="EMBL" id="BSSU01000014">
    <property type="protein sequence ID" value="GLX83275.1"/>
    <property type="molecule type" value="Genomic_DNA"/>
</dbReference>